<gene>
    <name evidence="2" type="ORF">D3272_16345</name>
</gene>
<protein>
    <submittedName>
        <fullName evidence="2">Uncharacterized protein</fullName>
    </submittedName>
</protein>
<dbReference type="AlphaFoldDB" id="A0A4Q2RAD9"/>
<keyword evidence="1" id="KW-0472">Membrane</keyword>
<reference evidence="2 3" key="2">
    <citation type="submission" date="2019-02" db="EMBL/GenBank/DDBJ databases">
        <title>'Lichenibacterium ramalinii' gen. nov. sp. nov., 'Lichenibacterium minor' gen. nov. sp. nov.</title>
        <authorList>
            <person name="Pankratov T."/>
        </authorList>
    </citation>
    <scope>NUCLEOTIDE SEQUENCE [LARGE SCALE GENOMIC DNA]</scope>
    <source>
        <strain evidence="2 3">RmlP001</strain>
    </source>
</reference>
<keyword evidence="1" id="KW-1133">Transmembrane helix</keyword>
<accession>A0A4Q2RAD9</accession>
<proteinExistence type="predicted"/>
<sequence length="81" mass="8246">MPRTERPTEDALAERSSRSPVSVAILAALAFVPVVVAAGFLTDTAAFRSAAVPGDISVLALRGVFDGGPGERPPAPARAGF</sequence>
<comment type="caution">
    <text evidence="2">The sequence shown here is derived from an EMBL/GenBank/DDBJ whole genome shotgun (WGS) entry which is preliminary data.</text>
</comment>
<dbReference type="Proteomes" id="UP000289411">
    <property type="component" value="Unassembled WGS sequence"/>
</dbReference>
<keyword evidence="1" id="KW-0812">Transmembrane</keyword>
<dbReference type="EMBL" id="QYBC01000013">
    <property type="protein sequence ID" value="RYB03711.1"/>
    <property type="molecule type" value="Genomic_DNA"/>
</dbReference>
<reference evidence="2 3" key="1">
    <citation type="submission" date="2018-09" db="EMBL/GenBank/DDBJ databases">
        <authorList>
            <person name="Grouzdev D.S."/>
            <person name="Krutkina M.S."/>
        </authorList>
    </citation>
    <scope>NUCLEOTIDE SEQUENCE [LARGE SCALE GENOMIC DNA]</scope>
    <source>
        <strain evidence="2 3">RmlP001</strain>
    </source>
</reference>
<keyword evidence="3" id="KW-1185">Reference proteome</keyword>
<dbReference type="RefSeq" id="WP_129220280.1">
    <property type="nucleotide sequence ID" value="NZ_QYBC01000013.1"/>
</dbReference>
<name>A0A4Q2RAD9_9HYPH</name>
<feature type="transmembrane region" description="Helical" evidence="1">
    <location>
        <begin position="21"/>
        <end position="41"/>
    </location>
</feature>
<organism evidence="2 3">
    <name type="scientific">Lichenibacterium ramalinae</name>
    <dbReference type="NCBI Taxonomy" id="2316527"/>
    <lineage>
        <taxon>Bacteria</taxon>
        <taxon>Pseudomonadati</taxon>
        <taxon>Pseudomonadota</taxon>
        <taxon>Alphaproteobacteria</taxon>
        <taxon>Hyphomicrobiales</taxon>
        <taxon>Lichenihabitantaceae</taxon>
        <taxon>Lichenibacterium</taxon>
    </lineage>
</organism>
<evidence type="ECO:0000313" key="2">
    <source>
        <dbReference type="EMBL" id="RYB03711.1"/>
    </source>
</evidence>
<evidence type="ECO:0000256" key="1">
    <source>
        <dbReference type="SAM" id="Phobius"/>
    </source>
</evidence>
<evidence type="ECO:0000313" key="3">
    <source>
        <dbReference type="Proteomes" id="UP000289411"/>
    </source>
</evidence>